<proteinExistence type="predicted"/>
<dbReference type="Proteomes" id="UP000829196">
    <property type="component" value="Unassembled WGS sequence"/>
</dbReference>
<dbReference type="EMBL" id="JAGYWB010000010">
    <property type="protein sequence ID" value="KAI0507033.1"/>
    <property type="molecule type" value="Genomic_DNA"/>
</dbReference>
<dbReference type="SMR" id="A0A8T3B6K9"/>
<accession>A0A8T3B6K9</accession>
<sequence>MKKQEEKTGVPVRERGPATGAVRLARIVAWLRSVRVVRTRGEREGEEVGRGRIAGESATFLCKW</sequence>
<evidence type="ECO:0000313" key="1">
    <source>
        <dbReference type="EMBL" id="KAI0507033.1"/>
    </source>
</evidence>
<reference evidence="1" key="1">
    <citation type="journal article" date="2022" name="Front. Genet.">
        <title>Chromosome-Scale Assembly of the Dendrobium nobile Genome Provides Insights Into the Molecular Mechanism of the Biosynthesis of the Medicinal Active Ingredient of Dendrobium.</title>
        <authorList>
            <person name="Xu Q."/>
            <person name="Niu S.-C."/>
            <person name="Li K.-L."/>
            <person name="Zheng P.-J."/>
            <person name="Zhang X.-J."/>
            <person name="Jia Y."/>
            <person name="Liu Y."/>
            <person name="Niu Y.-X."/>
            <person name="Yu L.-H."/>
            <person name="Chen D.-F."/>
            <person name="Zhang G.-Q."/>
        </authorList>
    </citation>
    <scope>NUCLEOTIDE SEQUENCE</scope>
    <source>
        <tissue evidence="1">Leaf</tissue>
    </source>
</reference>
<organism evidence="1 2">
    <name type="scientific">Dendrobium nobile</name>
    <name type="common">Orchid</name>
    <dbReference type="NCBI Taxonomy" id="94219"/>
    <lineage>
        <taxon>Eukaryota</taxon>
        <taxon>Viridiplantae</taxon>
        <taxon>Streptophyta</taxon>
        <taxon>Embryophyta</taxon>
        <taxon>Tracheophyta</taxon>
        <taxon>Spermatophyta</taxon>
        <taxon>Magnoliopsida</taxon>
        <taxon>Liliopsida</taxon>
        <taxon>Asparagales</taxon>
        <taxon>Orchidaceae</taxon>
        <taxon>Epidendroideae</taxon>
        <taxon>Malaxideae</taxon>
        <taxon>Dendrobiinae</taxon>
        <taxon>Dendrobium</taxon>
    </lineage>
</organism>
<comment type="caution">
    <text evidence="1">The sequence shown here is derived from an EMBL/GenBank/DDBJ whole genome shotgun (WGS) entry which is preliminary data.</text>
</comment>
<dbReference type="AlphaFoldDB" id="A0A8T3B6K9"/>
<keyword evidence="2" id="KW-1185">Reference proteome</keyword>
<protein>
    <submittedName>
        <fullName evidence="1">Uncharacterized protein</fullName>
    </submittedName>
</protein>
<evidence type="ECO:0000313" key="2">
    <source>
        <dbReference type="Proteomes" id="UP000829196"/>
    </source>
</evidence>
<name>A0A8T3B6K9_DENNO</name>
<gene>
    <name evidence="1" type="ORF">KFK09_013151</name>
</gene>